<dbReference type="PANTHER" id="PTHR16441">
    <property type="entry name" value="FIDIPIDINE"/>
    <property type="match status" value="1"/>
</dbReference>
<dbReference type="InterPro" id="IPR039116">
    <property type="entry name" value="CCDC93"/>
</dbReference>
<keyword evidence="8" id="KW-1185">Reference proteome</keyword>
<feature type="coiled-coil region" evidence="4">
    <location>
        <begin position="319"/>
        <end position="360"/>
    </location>
</feature>
<sequence>MAHSNYDLQQKFQKASLVHRRQEADGLEVKIEVREDEEQSVKLQEIIELLVAAGYFRARIKGLSPFDKVVGGITWCIECFNLDVDVELLFQENSTIGQQIALSEKIVAILPMIKCPHRIEPHQIQGLDFIHIFPVIQWLLKGSMEARQEKCAFIRSYSINQYDKLFPSKTQSEDSKRNIENNIKIVEEAYGPRRYYKRKNAPPPDLLSRVQITLLEYGFRGDQKSFKQSDQEKDTNTIKSLEEHVEEEEKRKIDQFIADLTVANKEILQDEELTKKDKDILIKHYKELHFELKDGGVRSKEEQQISILEEQYYFVDKTIEKLKEKNHQLQEDIKKERERLSRTQDMLEEAHKSLKAFEEQERQNPSAVKEIEELVILNDNLKKQEVSFKESCKKEMLKLETEIGEFKQIMSPVEVTPQQQKEIEELSEKIKLVRLQLAKKNQIVAKLERQLDDIPNRAEMTQYQRRFLELYNQVAAKHKETKQYYTLYNTLEDKRRYMQKELSLLNSVAENYPSARESSSGKEEFLTQLNNIVDSLKQNRFKIEKQVLEEKRKRDNAANSLQNLLELQRTYATAIKELGRECKNYEVLLARKKDSPL</sequence>
<feature type="domain" description="CCDC93 coiled-coil" evidence="5">
    <location>
        <begin position="189"/>
        <end position="590"/>
    </location>
</feature>
<feature type="domain" description="CCDC93 N-terminal" evidence="6">
    <location>
        <begin position="38"/>
        <end position="141"/>
    </location>
</feature>
<evidence type="ECO:0000256" key="4">
    <source>
        <dbReference type="SAM" id="Coils"/>
    </source>
</evidence>
<feature type="coiled-coil region" evidence="4">
    <location>
        <begin position="423"/>
        <end position="450"/>
    </location>
</feature>
<dbReference type="AlphaFoldDB" id="A0ABD1E7M6"/>
<gene>
    <name evidence="7" type="ORF">ABEB36_013329</name>
</gene>
<dbReference type="Pfam" id="PF09762">
    <property type="entry name" value="CCDC93_CC"/>
    <property type="match status" value="1"/>
</dbReference>
<keyword evidence="3 4" id="KW-0175">Coiled coil</keyword>
<name>A0ABD1E7M6_HYPHA</name>
<proteinExistence type="inferred from homology"/>
<reference evidence="7 8" key="1">
    <citation type="submission" date="2024-05" db="EMBL/GenBank/DDBJ databases">
        <title>Genetic variation in Jamaican populations of the coffee berry borer (Hypothenemus hampei).</title>
        <authorList>
            <person name="Errbii M."/>
            <person name="Myrie A."/>
        </authorList>
    </citation>
    <scope>NUCLEOTIDE SEQUENCE [LARGE SCALE GENOMIC DNA]</scope>
    <source>
        <strain evidence="7">JA-Hopewell-2020-01-JO</strain>
        <tissue evidence="7">Whole body</tissue>
    </source>
</reference>
<evidence type="ECO:0000259" key="5">
    <source>
        <dbReference type="Pfam" id="PF09762"/>
    </source>
</evidence>
<evidence type="ECO:0000259" key="6">
    <source>
        <dbReference type="Pfam" id="PF21673"/>
    </source>
</evidence>
<comment type="similarity">
    <text evidence="1">Belongs to the CCDC93 family.</text>
</comment>
<evidence type="ECO:0000256" key="3">
    <source>
        <dbReference type="ARBA" id="ARBA00023054"/>
    </source>
</evidence>
<dbReference type="InterPro" id="IPR048747">
    <property type="entry name" value="CCDC93_N"/>
</dbReference>
<protein>
    <recommendedName>
        <fullName evidence="2">Coiled-coil domain-containing protein 93</fullName>
    </recommendedName>
</protein>
<dbReference type="PANTHER" id="PTHR16441:SF0">
    <property type="entry name" value="COILED-COIL DOMAIN-CONTAINING PROTEIN 93"/>
    <property type="match status" value="1"/>
</dbReference>
<dbReference type="EMBL" id="JBDJPC010000010">
    <property type="protein sequence ID" value="KAL1490672.1"/>
    <property type="molecule type" value="Genomic_DNA"/>
</dbReference>
<dbReference type="InterPro" id="IPR019159">
    <property type="entry name" value="CCDC93_CC"/>
</dbReference>
<evidence type="ECO:0000256" key="1">
    <source>
        <dbReference type="ARBA" id="ARBA00007219"/>
    </source>
</evidence>
<dbReference type="Pfam" id="PF21673">
    <property type="entry name" value="CCDC93_N"/>
    <property type="match status" value="1"/>
</dbReference>
<evidence type="ECO:0000313" key="8">
    <source>
        <dbReference type="Proteomes" id="UP001566132"/>
    </source>
</evidence>
<dbReference type="Proteomes" id="UP001566132">
    <property type="component" value="Unassembled WGS sequence"/>
</dbReference>
<evidence type="ECO:0000313" key="7">
    <source>
        <dbReference type="EMBL" id="KAL1490672.1"/>
    </source>
</evidence>
<accession>A0ABD1E7M6</accession>
<organism evidence="7 8">
    <name type="scientific">Hypothenemus hampei</name>
    <name type="common">Coffee berry borer</name>
    <dbReference type="NCBI Taxonomy" id="57062"/>
    <lineage>
        <taxon>Eukaryota</taxon>
        <taxon>Metazoa</taxon>
        <taxon>Ecdysozoa</taxon>
        <taxon>Arthropoda</taxon>
        <taxon>Hexapoda</taxon>
        <taxon>Insecta</taxon>
        <taxon>Pterygota</taxon>
        <taxon>Neoptera</taxon>
        <taxon>Endopterygota</taxon>
        <taxon>Coleoptera</taxon>
        <taxon>Polyphaga</taxon>
        <taxon>Cucujiformia</taxon>
        <taxon>Curculionidae</taxon>
        <taxon>Scolytinae</taxon>
        <taxon>Hypothenemus</taxon>
    </lineage>
</organism>
<evidence type="ECO:0000256" key="2">
    <source>
        <dbReference type="ARBA" id="ARBA00016765"/>
    </source>
</evidence>
<comment type="caution">
    <text evidence="7">The sequence shown here is derived from an EMBL/GenBank/DDBJ whole genome shotgun (WGS) entry which is preliminary data.</text>
</comment>